<keyword evidence="3" id="KW-1185">Reference proteome</keyword>
<protein>
    <recommendedName>
        <fullName evidence="1">AIR9-like A9 domain-containing protein</fullName>
    </recommendedName>
</protein>
<evidence type="ECO:0000259" key="1">
    <source>
        <dbReference type="Pfam" id="PF23197"/>
    </source>
</evidence>
<organism evidence="2 3">
    <name type="scientific">Rhododendron williamsianum</name>
    <dbReference type="NCBI Taxonomy" id="262921"/>
    <lineage>
        <taxon>Eukaryota</taxon>
        <taxon>Viridiplantae</taxon>
        <taxon>Streptophyta</taxon>
        <taxon>Embryophyta</taxon>
        <taxon>Tracheophyta</taxon>
        <taxon>Spermatophyta</taxon>
        <taxon>Magnoliopsida</taxon>
        <taxon>eudicotyledons</taxon>
        <taxon>Gunneridae</taxon>
        <taxon>Pentapetalae</taxon>
        <taxon>asterids</taxon>
        <taxon>Ericales</taxon>
        <taxon>Ericaceae</taxon>
        <taxon>Ericoideae</taxon>
        <taxon>Rhodoreae</taxon>
        <taxon>Rhododendron</taxon>
    </lineage>
</organism>
<dbReference type="OrthoDB" id="1694902at2759"/>
<gene>
    <name evidence="2" type="ORF">C3L33_10503</name>
</gene>
<feature type="domain" description="AIR9-like A9" evidence="1">
    <location>
        <begin position="12"/>
        <end position="61"/>
    </location>
</feature>
<dbReference type="AlphaFoldDB" id="A0A6A4LMU4"/>
<comment type="caution">
    <text evidence="2">The sequence shown here is derived from an EMBL/GenBank/DDBJ whole genome shotgun (WGS) entry which is preliminary data.</text>
</comment>
<evidence type="ECO:0000313" key="3">
    <source>
        <dbReference type="Proteomes" id="UP000428333"/>
    </source>
</evidence>
<feature type="non-terminal residue" evidence="2">
    <location>
        <position position="1"/>
    </location>
</feature>
<dbReference type="EMBL" id="QEFC01001473">
    <property type="protein sequence ID" value="KAE9457594.1"/>
    <property type="molecule type" value="Genomic_DNA"/>
</dbReference>
<proteinExistence type="predicted"/>
<accession>A0A6A4LMU4</accession>
<sequence length="61" mass="6824">MAEVLKIDVRVASWLKRRWNSSPVVIAGADDEQYQLTLDDVDSCLVVMYTPVTEEGVKGEP</sequence>
<dbReference type="Pfam" id="PF23197">
    <property type="entry name" value="IG_AIR9"/>
    <property type="match status" value="1"/>
</dbReference>
<reference evidence="2 3" key="1">
    <citation type="journal article" date="2019" name="Genome Biol. Evol.">
        <title>The Rhododendron genome and chromosomal organization provide insight into shared whole-genome duplications across the heath family (Ericaceae).</title>
        <authorList>
            <person name="Soza V.L."/>
            <person name="Lindsley D."/>
            <person name="Waalkes A."/>
            <person name="Ramage E."/>
            <person name="Patwardhan R.P."/>
            <person name="Burton J.N."/>
            <person name="Adey A."/>
            <person name="Kumar A."/>
            <person name="Qiu R."/>
            <person name="Shendure J."/>
            <person name="Hall B."/>
        </authorList>
    </citation>
    <scope>NUCLEOTIDE SEQUENCE [LARGE SCALE GENOMIC DNA]</scope>
    <source>
        <strain evidence="2">RSF 1966-606</strain>
    </source>
</reference>
<name>A0A6A4LMU4_9ERIC</name>
<dbReference type="InterPro" id="IPR056284">
    <property type="entry name" value="AIR9-like_A9"/>
</dbReference>
<dbReference type="Proteomes" id="UP000428333">
    <property type="component" value="Linkage Group LG06"/>
</dbReference>
<evidence type="ECO:0000313" key="2">
    <source>
        <dbReference type="EMBL" id="KAE9457594.1"/>
    </source>
</evidence>